<protein>
    <recommendedName>
        <fullName evidence="3">Integrase catalytic domain-containing protein</fullName>
    </recommendedName>
</protein>
<dbReference type="InterPro" id="IPR001584">
    <property type="entry name" value="Integrase_cat-core"/>
</dbReference>
<evidence type="ECO:0000256" key="1">
    <source>
        <dbReference type="SAM" id="Coils"/>
    </source>
</evidence>
<dbReference type="Pfam" id="PF18701">
    <property type="entry name" value="DUF5641"/>
    <property type="match status" value="1"/>
</dbReference>
<comment type="caution">
    <text evidence="4">The sequence shown here is derived from an EMBL/GenBank/DDBJ whole genome shotgun (WGS) entry which is preliminary data.</text>
</comment>
<dbReference type="InterPro" id="IPR036397">
    <property type="entry name" value="RNaseH_sf"/>
</dbReference>
<dbReference type="InterPro" id="IPR043502">
    <property type="entry name" value="DNA/RNA_pol_sf"/>
</dbReference>
<organism evidence="4 5">
    <name type="scientific">Orchesella dallaii</name>
    <dbReference type="NCBI Taxonomy" id="48710"/>
    <lineage>
        <taxon>Eukaryota</taxon>
        <taxon>Metazoa</taxon>
        <taxon>Ecdysozoa</taxon>
        <taxon>Arthropoda</taxon>
        <taxon>Hexapoda</taxon>
        <taxon>Collembola</taxon>
        <taxon>Entomobryomorpha</taxon>
        <taxon>Entomobryoidea</taxon>
        <taxon>Orchesellidae</taxon>
        <taxon>Orchesellinae</taxon>
        <taxon>Orchesella</taxon>
    </lineage>
</organism>
<dbReference type="SUPFAM" id="SSF53098">
    <property type="entry name" value="Ribonuclease H-like"/>
    <property type="match status" value="1"/>
</dbReference>
<evidence type="ECO:0000259" key="3">
    <source>
        <dbReference type="PROSITE" id="PS50994"/>
    </source>
</evidence>
<dbReference type="PROSITE" id="PS50994">
    <property type="entry name" value="INTEGRASE"/>
    <property type="match status" value="1"/>
</dbReference>
<feature type="region of interest" description="Disordered" evidence="2">
    <location>
        <begin position="1754"/>
        <end position="1778"/>
    </location>
</feature>
<dbReference type="EMBL" id="CAXLJM020000072">
    <property type="protein sequence ID" value="CAL8127281.1"/>
    <property type="molecule type" value="Genomic_DNA"/>
</dbReference>
<dbReference type="Pfam" id="PF03564">
    <property type="entry name" value="DUF1759"/>
    <property type="match status" value="1"/>
</dbReference>
<feature type="region of interest" description="Disordered" evidence="2">
    <location>
        <begin position="426"/>
        <end position="478"/>
    </location>
</feature>
<dbReference type="InterPro" id="IPR041588">
    <property type="entry name" value="Integrase_H2C2"/>
</dbReference>
<dbReference type="InterPro" id="IPR040676">
    <property type="entry name" value="DUF5641"/>
</dbReference>
<dbReference type="Pfam" id="PF17921">
    <property type="entry name" value="Integrase_H2C2"/>
    <property type="match status" value="1"/>
</dbReference>
<keyword evidence="5" id="KW-1185">Reference proteome</keyword>
<evidence type="ECO:0000313" key="4">
    <source>
        <dbReference type="EMBL" id="CAL8127281.1"/>
    </source>
</evidence>
<evidence type="ECO:0000256" key="2">
    <source>
        <dbReference type="SAM" id="MobiDB-lite"/>
    </source>
</evidence>
<dbReference type="SUPFAM" id="SSF56672">
    <property type="entry name" value="DNA/RNA polymerases"/>
    <property type="match status" value="1"/>
</dbReference>
<feature type="domain" description="Integrase catalytic" evidence="3">
    <location>
        <begin position="1455"/>
        <end position="1634"/>
    </location>
</feature>
<evidence type="ECO:0000313" key="5">
    <source>
        <dbReference type="Proteomes" id="UP001642540"/>
    </source>
</evidence>
<gene>
    <name evidence="4" type="ORF">ODALV1_LOCUS21762</name>
</gene>
<dbReference type="Gene3D" id="3.30.420.10">
    <property type="entry name" value="Ribonuclease H-like superfamily/Ribonuclease H"/>
    <property type="match status" value="1"/>
</dbReference>
<dbReference type="Pfam" id="PF05380">
    <property type="entry name" value="Peptidase_A17"/>
    <property type="match status" value="1"/>
</dbReference>
<dbReference type="InterPro" id="IPR005312">
    <property type="entry name" value="DUF1759"/>
</dbReference>
<feature type="compositionally biased region" description="Low complexity" evidence="2">
    <location>
        <begin position="453"/>
        <end position="463"/>
    </location>
</feature>
<keyword evidence="1" id="KW-0175">Coiled coil</keyword>
<sequence>MDRLKKARTPIRSQLTRLSNQVQPMLITDPPDLEALRVKSEQLEAIRIALQEADEKIKDQLLDDDAPENDIEDEYQATEQYQETYIILKNQIKKLINPTVSPTASEVYQSVGSEARGNDKKRNFKLPKITLMKFNGELNQWLAWWSQFRKIDEDDDLDDSDKFQYLYQSMQPDTEAMEIVKSYPHSAENYSKAIEALQERFGRDDLQLQFYVRELLTLVISNVAKKEKLALSSLYLKLESHLRCLATLKLDQADPATWLFPLVESSLAEETLRAWQRSPISKQDGTQLNPQKTRLDLLMEFIRNEVRTEQQISMAQNAFQSTTLEGQPKKPGKSKASIFRKGTDEQLATAAGLIVGEVICAFCDGKHQSDRCVRGQAMAYAEKKEKVEQKRLCFRCLMPGHPAKRCKLVVRCILCSGKHYPIMCQGERSNDKKENPVSAADSTQQKHTNFYDGNSGYPSNQSPSYPPPPGGYSSSSASSNQCSGDVILNTLLVKVVGENSSLIVRLVGDTGSQRSYIRKDIVKQIKCARVGQEWIQNVLFGGGVTPPMCTDKFGVWLGHPCGQFCNQFLLLERPQICGSLPKIPNGPWLQELREQGIQLSDVGVGCSEVDILIGSDYWGSLLTGEVFKLKCGLVAVNTMFGWALSGRVPVVASNLAVPVMSMLATTNDLSSLWSLEALGINDPIEVVTREEDERRALSHFKETVTRDESGRYVVSLPWKHESVPLPTYRSVAERCLNRTTVSLKKKDNFQLYDDVFKQWENEGYIARVENDDGKGYYLPHHPVFKESTTTPCRPVFNASCKSGKLPSLNDCLYKGPNLLELIPTLLLSFREKEIGISADIRKAFQMLSVREEDQKFQKFLWWEDQSCQRIQVFKHLRVVFGMNCSPFLLAATIKHHLSSVDNQEFAEKLLNSFYVDNVVTSVSSHQEFEDFREKATAIMKSAGMELRQWASSFAIKNGVNTPTDAMCMLGPEVEAKPEEVGTCLSVLGVIWDRIQDSLSCVIPEFEFGKGITKRSLLSAIARIFDPIGFTAPALLPVKIIIQDSWIRNVGWDEELPPDYQKQVEKWVKAVSVLGTIQIPRNFQLSGTEKREIHVFVDASSHAYACVVFLRSSTRNKVEVQLLLAKSRLSPAKRIASKSTPARPTIPRLELMACVIGTRIATIARQSIEYQHIPFQFWSDSTTALAWIRRNEQWGTFVGNRVSEILKSTSPSQWRHVPGCLNPADLPSRGCSPLELVRSRWWEGPSWLKEEKAAWPNPHEETDENTVASERRKVSALLATQVLDQPRFSSYRKNVSVMAWVLRFVKSCKREVNASKSSYISVPEMREAERIVIRKIQSEAFQQQSRRIGGMMVFQDESRLLRVMTRLTNRKDAMDFTYPIILPKKHPLVNQLIFEVHRFHGHAGVQFLMSKLREKYWVLQSRRTIKRVIRSCTVCRRHQAKPLDVSPAPLPRRRVSNSEPFETTGVDLAGPFFLKDGSKSWVVLFTCAYYRCLYMDLVNSLSTETFLGAMERFVSLYGRPNTVYSDNGTNFHGAVNLFKQLDWRKIESESNVRQINWVFNPPTAAWWGGWWERLVRSVKDLMKRILGRSRLNYDQLRTCIMGVSATINDRPLTVVSEDSGDLIPLTPSMFIRRQVDGGMPETASCESLQRGFIKMKNLQRQLKDRFRKEYVSLLVQRRNEAKNNEIAVGDIVMVGADNKKRFQWPLGLVLELIPGGDGEHRVAKIKTANGVLIRPFQRLYPLEFSSKDKDELKESNRLEKAVKARKLPRNTPTTKKSESVVITKRGRVVIQPSRYGQWFNLVSS</sequence>
<feature type="compositionally biased region" description="Polar residues" evidence="2">
    <location>
        <begin position="440"/>
        <end position="452"/>
    </location>
</feature>
<accession>A0ABP1RG58</accession>
<proteinExistence type="predicted"/>
<dbReference type="Proteomes" id="UP001642540">
    <property type="component" value="Unassembled WGS sequence"/>
</dbReference>
<dbReference type="PANTHER" id="PTHR47331">
    <property type="entry name" value="PHD-TYPE DOMAIN-CONTAINING PROTEIN"/>
    <property type="match status" value="1"/>
</dbReference>
<dbReference type="PANTHER" id="PTHR47331:SF1">
    <property type="entry name" value="GAG-LIKE PROTEIN"/>
    <property type="match status" value="1"/>
</dbReference>
<dbReference type="InterPro" id="IPR008042">
    <property type="entry name" value="Retrotrans_Pao"/>
</dbReference>
<dbReference type="Gene3D" id="1.10.340.70">
    <property type="match status" value="1"/>
</dbReference>
<reference evidence="4 5" key="1">
    <citation type="submission" date="2024-08" db="EMBL/GenBank/DDBJ databases">
        <authorList>
            <person name="Cucini C."/>
            <person name="Frati F."/>
        </authorList>
    </citation>
    <scope>NUCLEOTIDE SEQUENCE [LARGE SCALE GENOMIC DNA]</scope>
</reference>
<feature type="coiled-coil region" evidence="1">
    <location>
        <begin position="33"/>
        <end position="63"/>
    </location>
</feature>
<name>A0ABP1RG58_9HEXA</name>
<dbReference type="InterPro" id="IPR012337">
    <property type="entry name" value="RNaseH-like_sf"/>
</dbReference>